<organism evidence="1 2">
    <name type="scientific">Cymbomonas tetramitiformis</name>
    <dbReference type="NCBI Taxonomy" id="36881"/>
    <lineage>
        <taxon>Eukaryota</taxon>
        <taxon>Viridiplantae</taxon>
        <taxon>Chlorophyta</taxon>
        <taxon>Pyramimonadophyceae</taxon>
        <taxon>Pyramimonadales</taxon>
        <taxon>Pyramimonadaceae</taxon>
        <taxon>Cymbomonas</taxon>
    </lineage>
</organism>
<evidence type="ECO:0000313" key="2">
    <source>
        <dbReference type="Proteomes" id="UP001190700"/>
    </source>
</evidence>
<dbReference type="GO" id="GO:0030686">
    <property type="term" value="C:90S preribosome"/>
    <property type="evidence" value="ECO:0007669"/>
    <property type="project" value="TreeGrafter"/>
</dbReference>
<keyword evidence="2" id="KW-1185">Reference proteome</keyword>
<protein>
    <submittedName>
        <fullName evidence="1">Uncharacterized protein</fullName>
    </submittedName>
</protein>
<dbReference type="GO" id="GO:0005634">
    <property type="term" value="C:nucleus"/>
    <property type="evidence" value="ECO:0007669"/>
    <property type="project" value="TreeGrafter"/>
</dbReference>
<dbReference type="Proteomes" id="UP001190700">
    <property type="component" value="Unassembled WGS sequence"/>
</dbReference>
<name>A0AAE0G4X6_9CHLO</name>
<sequence length="84" mass="9367">VPEQVETLKAPVVIAVGTPNRVLKLVEMGALKLLDTAVVALDLLPDAKKRTVLDLPETRTDFWNLYKGFLQKQVLAKSTQFCLF</sequence>
<dbReference type="PANTHER" id="PTHR24030">
    <property type="entry name" value="PROTEIN CMSS1"/>
    <property type="match status" value="1"/>
</dbReference>
<reference evidence="1 2" key="1">
    <citation type="journal article" date="2015" name="Genome Biol. Evol.">
        <title>Comparative Genomics of a Bacterivorous Green Alga Reveals Evolutionary Causalities and Consequences of Phago-Mixotrophic Mode of Nutrition.</title>
        <authorList>
            <person name="Burns J.A."/>
            <person name="Paasch A."/>
            <person name="Narechania A."/>
            <person name="Kim E."/>
        </authorList>
    </citation>
    <scope>NUCLEOTIDE SEQUENCE [LARGE SCALE GENOMIC DNA]</scope>
    <source>
        <strain evidence="1 2">PLY_AMNH</strain>
    </source>
</reference>
<gene>
    <name evidence="1" type="ORF">CYMTET_20353</name>
</gene>
<dbReference type="PANTHER" id="PTHR24030:SF0">
    <property type="entry name" value="PROTEIN CMSS1"/>
    <property type="match status" value="1"/>
</dbReference>
<evidence type="ECO:0000313" key="1">
    <source>
        <dbReference type="EMBL" id="KAK3271290.1"/>
    </source>
</evidence>
<dbReference type="AlphaFoldDB" id="A0AAE0G4X6"/>
<dbReference type="EMBL" id="LGRX02009867">
    <property type="protein sequence ID" value="KAK3271290.1"/>
    <property type="molecule type" value="Genomic_DNA"/>
</dbReference>
<proteinExistence type="predicted"/>
<comment type="caution">
    <text evidence="1">The sequence shown here is derived from an EMBL/GenBank/DDBJ whole genome shotgun (WGS) entry which is preliminary data.</text>
</comment>
<dbReference type="InterPro" id="IPR032704">
    <property type="entry name" value="Cms1"/>
</dbReference>
<feature type="non-terminal residue" evidence="1">
    <location>
        <position position="1"/>
    </location>
</feature>
<accession>A0AAE0G4X6</accession>